<dbReference type="InterPro" id="IPR003778">
    <property type="entry name" value="CT_A_B"/>
</dbReference>
<protein>
    <submittedName>
        <fullName evidence="6">5-oxoprolinase/urea amidolyase family protein</fullName>
    </submittedName>
</protein>
<dbReference type="InterPro" id="IPR003833">
    <property type="entry name" value="CT_C_D"/>
</dbReference>
<dbReference type="EMBL" id="BAABLW010000007">
    <property type="protein sequence ID" value="GAA4922361.1"/>
    <property type="molecule type" value="Genomic_DNA"/>
</dbReference>
<comment type="caution">
    <text evidence="6">The sequence shown here is derived from an EMBL/GenBank/DDBJ whole genome shotgun (WGS) entry which is preliminary data.</text>
</comment>
<evidence type="ECO:0000313" key="6">
    <source>
        <dbReference type="EMBL" id="GAA4922361.1"/>
    </source>
</evidence>
<dbReference type="SUPFAM" id="SSF160467">
    <property type="entry name" value="PH0987 N-terminal domain-like"/>
    <property type="match status" value="1"/>
</dbReference>
<reference evidence="7" key="1">
    <citation type="journal article" date="2019" name="Int. J. Syst. Evol. Microbiol.">
        <title>The Global Catalogue of Microorganisms (GCM) 10K type strain sequencing project: providing services to taxonomists for standard genome sequencing and annotation.</title>
        <authorList>
            <consortium name="The Broad Institute Genomics Platform"/>
            <consortium name="The Broad Institute Genome Sequencing Center for Infectious Disease"/>
            <person name="Wu L."/>
            <person name="Ma J."/>
        </authorList>
    </citation>
    <scope>NUCLEOTIDE SEQUENCE [LARGE SCALE GENOMIC DNA]</scope>
    <source>
        <strain evidence="7">JCM 19129</strain>
    </source>
</reference>
<sequence length="566" mass="59453">MSTQRSQPEVPGSIAEATSSIHRAGTHSLLLEFADLSTVLACHQQLRSQPLPGQQELVAAARTLMIRFAAPHHISQARRSLERITVPELESTGAKEVVLPVIYDGEDLAELAESLNMSPEALIQWHTGMPWTAAFGGFAPGFAYCVPAGQDASGKTRALSIPRRTSPRTAVPAGAVALAGEFSAVYPRVSPGGWQLIGHTTEAMWDLHRATPALLSPGDTVRYEAVRPEAARSEAVRAETVRGSAEITPEAGDDAAPEGAVLEVTSPGLQMLIQDFGRPGLSDLGVSRAGVADEAAARQANRLAGNRPEAAVLEILNGGASFRAQDTVVLAVTGAEASLVIKDLDGGERPVPQRAAIALVAGDELSISTVERGMRVILAVRGGISANPVLGSVSADTMSGLGPAPLQVGDLLSCGAAAVGPVGWPEPTTLPEPDEQGRIQLRFTYGPRDDWFSSEEATRLAAQTWAVSAQANRIGIRLAPAAEDPAARPLQRLKKQELPSEGVPRGSLQMPPEGNPVLFLNDHPVTGGYPVMGVILPQDLSAAAQLRPGDTVQLVPVDPDFPQELT</sequence>
<keyword evidence="7" id="KW-1185">Reference proteome</keyword>
<keyword evidence="3" id="KW-0067">ATP-binding</keyword>
<proteinExistence type="predicted"/>
<feature type="domain" description="Carboxyltransferase" evidence="5">
    <location>
        <begin position="283"/>
        <end position="566"/>
    </location>
</feature>
<evidence type="ECO:0000259" key="4">
    <source>
        <dbReference type="SMART" id="SM00796"/>
    </source>
</evidence>
<dbReference type="Pfam" id="PF02682">
    <property type="entry name" value="CT_C_D"/>
    <property type="match status" value="1"/>
</dbReference>
<dbReference type="PANTHER" id="PTHR43309:SF3">
    <property type="entry name" value="5-OXOPROLINASE SUBUNIT C"/>
    <property type="match status" value="1"/>
</dbReference>
<dbReference type="SMART" id="SM00796">
    <property type="entry name" value="AHS1"/>
    <property type="match status" value="1"/>
</dbReference>
<evidence type="ECO:0000259" key="5">
    <source>
        <dbReference type="SMART" id="SM00797"/>
    </source>
</evidence>
<evidence type="ECO:0000313" key="7">
    <source>
        <dbReference type="Proteomes" id="UP001500368"/>
    </source>
</evidence>
<dbReference type="RefSeq" id="WP_345477785.1">
    <property type="nucleotide sequence ID" value="NZ_BAABLW010000007.1"/>
</dbReference>
<evidence type="ECO:0000256" key="2">
    <source>
        <dbReference type="ARBA" id="ARBA00022801"/>
    </source>
</evidence>
<dbReference type="Gene3D" id="3.30.1360.40">
    <property type="match status" value="1"/>
</dbReference>
<dbReference type="SUPFAM" id="SSF50891">
    <property type="entry name" value="Cyclophilin-like"/>
    <property type="match status" value="2"/>
</dbReference>
<name>A0ABP9FYC4_9MICC</name>
<dbReference type="SMART" id="SM00797">
    <property type="entry name" value="AHS2"/>
    <property type="match status" value="1"/>
</dbReference>
<dbReference type="InterPro" id="IPR052708">
    <property type="entry name" value="PxpC"/>
</dbReference>
<gene>
    <name evidence="6" type="ORF">GCM10025790_19000</name>
</gene>
<feature type="domain" description="Carboxyltransferase" evidence="4">
    <location>
        <begin position="19"/>
        <end position="215"/>
    </location>
</feature>
<dbReference type="Proteomes" id="UP001500368">
    <property type="component" value="Unassembled WGS sequence"/>
</dbReference>
<dbReference type="InterPro" id="IPR029000">
    <property type="entry name" value="Cyclophilin-like_dom_sf"/>
</dbReference>
<evidence type="ECO:0000256" key="3">
    <source>
        <dbReference type="ARBA" id="ARBA00022840"/>
    </source>
</evidence>
<dbReference type="Gene3D" id="2.40.100.10">
    <property type="entry name" value="Cyclophilin-like"/>
    <property type="match status" value="2"/>
</dbReference>
<dbReference type="Pfam" id="PF02626">
    <property type="entry name" value="CT_A_B"/>
    <property type="match status" value="1"/>
</dbReference>
<keyword evidence="2" id="KW-0378">Hydrolase</keyword>
<accession>A0ABP9FYC4</accession>
<keyword evidence="1" id="KW-0547">Nucleotide-binding</keyword>
<evidence type="ECO:0000256" key="1">
    <source>
        <dbReference type="ARBA" id="ARBA00022741"/>
    </source>
</evidence>
<dbReference type="PANTHER" id="PTHR43309">
    <property type="entry name" value="5-OXOPROLINASE SUBUNIT C"/>
    <property type="match status" value="1"/>
</dbReference>
<organism evidence="6 7">
    <name type="scientific">Nesterenkonia rhizosphaerae</name>
    <dbReference type="NCBI Taxonomy" id="1348272"/>
    <lineage>
        <taxon>Bacteria</taxon>
        <taxon>Bacillati</taxon>
        <taxon>Actinomycetota</taxon>
        <taxon>Actinomycetes</taxon>
        <taxon>Micrococcales</taxon>
        <taxon>Micrococcaceae</taxon>
        <taxon>Nesterenkonia</taxon>
    </lineage>
</organism>